<organism evidence="1 2">
    <name type="scientific">Astrephomene gubernaculifera</name>
    <dbReference type="NCBI Taxonomy" id="47775"/>
    <lineage>
        <taxon>Eukaryota</taxon>
        <taxon>Viridiplantae</taxon>
        <taxon>Chlorophyta</taxon>
        <taxon>core chlorophytes</taxon>
        <taxon>Chlorophyceae</taxon>
        <taxon>CS clade</taxon>
        <taxon>Chlamydomonadales</taxon>
        <taxon>Astrephomenaceae</taxon>
        <taxon>Astrephomene</taxon>
    </lineage>
</organism>
<accession>A0AAD3DXZ5</accession>
<evidence type="ECO:0000313" key="2">
    <source>
        <dbReference type="Proteomes" id="UP001054857"/>
    </source>
</evidence>
<gene>
    <name evidence="1" type="ORF">Agub_g10790</name>
</gene>
<comment type="caution">
    <text evidence="1">The sequence shown here is derived from an EMBL/GenBank/DDBJ whole genome shotgun (WGS) entry which is preliminary data.</text>
</comment>
<sequence>MFDVQGPRFLSELRVKNRFLRRNFRPLLDGFFGGGTPKRSAVVIVSHSGTIANMLYSHTGKDEEQVLKPRNASVIAIDASGCLDLRHEGTLPECKSDEWHEYFTVPQFQEFASDIQFEYTPPESCLLLLVRHGIAVNNVNKAYADGNLTQEGEASIVKAALRISQLLQQYDIKTVSIFSSALMRTRHSSTLLYDTLGFRQLSPMCSLPCPVSSCASEGEGEGPWLQGAISVGVSTVCSVRNCNSSFPKYAVACYGSCL</sequence>
<evidence type="ECO:0000313" key="1">
    <source>
        <dbReference type="EMBL" id="GFR48837.1"/>
    </source>
</evidence>
<dbReference type="Gene3D" id="3.40.50.1240">
    <property type="entry name" value="Phosphoglycerate mutase-like"/>
    <property type="match status" value="1"/>
</dbReference>
<dbReference type="AlphaFoldDB" id="A0AAD3DXZ5"/>
<dbReference type="EMBL" id="BMAR01000026">
    <property type="protein sequence ID" value="GFR48837.1"/>
    <property type="molecule type" value="Genomic_DNA"/>
</dbReference>
<name>A0AAD3DXZ5_9CHLO</name>
<proteinExistence type="predicted"/>
<dbReference type="Proteomes" id="UP001054857">
    <property type="component" value="Unassembled WGS sequence"/>
</dbReference>
<dbReference type="SUPFAM" id="SSF53254">
    <property type="entry name" value="Phosphoglycerate mutase-like"/>
    <property type="match status" value="1"/>
</dbReference>
<reference evidence="1 2" key="1">
    <citation type="journal article" date="2021" name="Sci. Rep.">
        <title>Genome sequencing of the multicellular alga Astrephomene provides insights into convergent evolution of germ-soma differentiation.</title>
        <authorList>
            <person name="Yamashita S."/>
            <person name="Yamamoto K."/>
            <person name="Matsuzaki R."/>
            <person name="Suzuki S."/>
            <person name="Yamaguchi H."/>
            <person name="Hirooka S."/>
            <person name="Minakuchi Y."/>
            <person name="Miyagishima S."/>
            <person name="Kawachi M."/>
            <person name="Toyoda A."/>
            <person name="Nozaki H."/>
        </authorList>
    </citation>
    <scope>NUCLEOTIDE SEQUENCE [LARGE SCALE GENOMIC DNA]</scope>
    <source>
        <strain evidence="1 2">NIES-4017</strain>
    </source>
</reference>
<protein>
    <submittedName>
        <fullName evidence="1">Uncharacterized protein</fullName>
    </submittedName>
</protein>
<keyword evidence="2" id="KW-1185">Reference proteome</keyword>
<dbReference type="CDD" id="cd07040">
    <property type="entry name" value="HP"/>
    <property type="match status" value="1"/>
</dbReference>
<dbReference type="InterPro" id="IPR029033">
    <property type="entry name" value="His_PPase_superfam"/>
</dbReference>